<comment type="cofactor">
    <cofactor evidence="12">
        <name>Mg(2+)</name>
        <dbReference type="ChEBI" id="CHEBI:18420"/>
    </cofactor>
    <cofactor evidence="12">
        <name>Mn(2+)</name>
        <dbReference type="ChEBI" id="CHEBI:29035"/>
    </cofactor>
    <text evidence="12">Probably binds two magnesium or manganese ions per subunit.</text>
</comment>
<evidence type="ECO:0000256" key="4">
    <source>
        <dbReference type="ARBA" id="ARBA00022722"/>
    </source>
</evidence>
<dbReference type="NCBIfam" id="TIGR00633">
    <property type="entry name" value="xth"/>
    <property type="match status" value="1"/>
</dbReference>
<dbReference type="InterPro" id="IPR036691">
    <property type="entry name" value="Endo/exonu/phosph_ase_sf"/>
</dbReference>
<proteinExistence type="inferred from homology"/>
<feature type="binding site" evidence="12">
    <location>
        <position position="153"/>
    </location>
    <ligand>
        <name>Mg(2+)</name>
        <dbReference type="ChEBI" id="CHEBI:18420"/>
        <label>1</label>
    </ligand>
</feature>
<feature type="transmembrane region" description="Helical" evidence="14">
    <location>
        <begin position="288"/>
        <end position="306"/>
    </location>
</feature>
<evidence type="ECO:0000256" key="12">
    <source>
        <dbReference type="PIRSR" id="PIRSR604808-2"/>
    </source>
</evidence>
<evidence type="ECO:0000256" key="1">
    <source>
        <dbReference type="ARBA" id="ARBA00001936"/>
    </source>
</evidence>
<comment type="cofactor">
    <cofactor evidence="1">
        <name>Mn(2+)</name>
        <dbReference type="ChEBI" id="CHEBI:29035"/>
    </cofactor>
</comment>
<dbReference type="PANTHER" id="PTHR42779">
    <property type="entry name" value="PROTEIN YNJB"/>
    <property type="match status" value="1"/>
</dbReference>
<comment type="subunit">
    <text evidence="3">Monomer.</text>
</comment>
<dbReference type="InterPro" id="IPR020848">
    <property type="entry name" value="AP_endonuclease_F1_CS"/>
</dbReference>
<dbReference type="PROSITE" id="PS00728">
    <property type="entry name" value="AP_NUCLEASE_F1_3"/>
    <property type="match status" value="1"/>
</dbReference>
<keyword evidence="12" id="KW-0464">Manganese</keyword>
<keyword evidence="10" id="KW-0234">DNA repair</keyword>
<dbReference type="PROSITE" id="PS00726">
    <property type="entry name" value="AP_NUCLEASE_F1_1"/>
    <property type="match status" value="1"/>
</dbReference>
<dbReference type="InterPro" id="IPR004808">
    <property type="entry name" value="AP_endonuc_1"/>
</dbReference>
<feature type="site" description="Interaction with DNA substrate" evidence="13">
    <location>
        <position position="259"/>
    </location>
</feature>
<feature type="active site" description="Proton acceptor" evidence="11">
    <location>
        <position position="259"/>
    </location>
</feature>
<dbReference type="PROSITE" id="PS51435">
    <property type="entry name" value="AP_NUCLEASE_F1_4"/>
    <property type="match status" value="1"/>
</dbReference>
<dbReference type="GO" id="GO:0006281">
    <property type="term" value="P:DNA repair"/>
    <property type="evidence" value="ECO:0007669"/>
    <property type="project" value="UniProtKB-KW"/>
</dbReference>
<feature type="domain" description="VTT" evidence="16">
    <location>
        <begin position="554"/>
        <end position="671"/>
    </location>
</feature>
<dbReference type="SUPFAM" id="SSF56219">
    <property type="entry name" value="DNase I-like"/>
    <property type="match status" value="1"/>
</dbReference>
<keyword evidence="6" id="KW-0227">DNA damage</keyword>
<dbReference type="AlphaFoldDB" id="A0A0A2W3V2"/>
<dbReference type="InterPro" id="IPR020847">
    <property type="entry name" value="AP_endonuclease_F1_BS"/>
</dbReference>
<name>A0A0A2W3V2_BEABA</name>
<evidence type="ECO:0000256" key="14">
    <source>
        <dbReference type="SAM" id="Phobius"/>
    </source>
</evidence>
<accession>A0A0A2W3V2</accession>
<dbReference type="PROSITE" id="PS00727">
    <property type="entry name" value="AP_NUCLEASE_F1_2"/>
    <property type="match status" value="1"/>
</dbReference>
<evidence type="ECO:0000313" key="18">
    <source>
        <dbReference type="Proteomes" id="UP000030106"/>
    </source>
</evidence>
<feature type="site" description="Important for catalytic activity" evidence="13">
    <location>
        <position position="229"/>
    </location>
</feature>
<dbReference type="InterPro" id="IPR037493">
    <property type="entry name" value="ExoIII-like"/>
</dbReference>
<evidence type="ECO:0000256" key="2">
    <source>
        <dbReference type="ARBA" id="ARBA00007092"/>
    </source>
</evidence>
<feature type="transmembrane region" description="Helical" evidence="14">
    <location>
        <begin position="326"/>
        <end position="348"/>
    </location>
</feature>
<keyword evidence="8" id="KW-0269">Exonuclease</keyword>
<dbReference type="HOGENOM" id="CLU_290849_0_0_1"/>
<feature type="transmembrane region" description="Helical" evidence="14">
    <location>
        <begin position="648"/>
        <end position="667"/>
    </location>
</feature>
<protein>
    <submittedName>
        <fullName evidence="17">Exodeoxyribonuclease III</fullName>
    </submittedName>
</protein>
<feature type="domain" description="VTT" evidence="16">
    <location>
        <begin position="309"/>
        <end position="423"/>
    </location>
</feature>
<dbReference type="Proteomes" id="UP000030106">
    <property type="component" value="Unassembled WGS sequence"/>
</dbReference>
<feature type="transmembrane region" description="Helical" evidence="14">
    <location>
        <begin position="399"/>
        <end position="419"/>
    </location>
</feature>
<evidence type="ECO:0000256" key="3">
    <source>
        <dbReference type="ARBA" id="ARBA00011245"/>
    </source>
</evidence>
<organism evidence="17 18">
    <name type="scientific">Beauveria bassiana D1-5</name>
    <dbReference type="NCBI Taxonomy" id="1245745"/>
    <lineage>
        <taxon>Eukaryota</taxon>
        <taxon>Fungi</taxon>
        <taxon>Dikarya</taxon>
        <taxon>Ascomycota</taxon>
        <taxon>Pezizomycotina</taxon>
        <taxon>Sordariomycetes</taxon>
        <taxon>Hypocreomycetidae</taxon>
        <taxon>Hypocreales</taxon>
        <taxon>Cordycipitaceae</taxon>
        <taxon>Beauveria</taxon>
    </lineage>
</organism>
<feature type="transmembrane region" description="Helical" evidence="14">
    <location>
        <begin position="679"/>
        <end position="696"/>
    </location>
</feature>
<feature type="binding site" evidence="12">
    <location>
        <position position="151"/>
    </location>
    <ligand>
        <name>Mg(2+)</name>
        <dbReference type="ChEBI" id="CHEBI:18420"/>
        <label>1</label>
    </ligand>
</feature>
<dbReference type="NCBIfam" id="TIGR00195">
    <property type="entry name" value="exoDNase_III"/>
    <property type="match status" value="1"/>
</dbReference>
<keyword evidence="7" id="KW-0378">Hydrolase</keyword>
<feature type="binding site" evidence="12">
    <location>
        <position position="7"/>
    </location>
    <ligand>
        <name>Mg(2+)</name>
        <dbReference type="ChEBI" id="CHEBI:18420"/>
        <label>1</label>
    </ligand>
</feature>
<evidence type="ECO:0000256" key="7">
    <source>
        <dbReference type="ARBA" id="ARBA00022801"/>
    </source>
</evidence>
<keyword evidence="14" id="KW-0812">Transmembrane</keyword>
<comment type="caution">
    <text evidence="17">The sequence shown here is derived from an EMBL/GenBank/DDBJ whole genome shotgun (WGS) entry which is preliminary data.</text>
</comment>
<dbReference type="InterPro" id="IPR032816">
    <property type="entry name" value="VTT_dom"/>
</dbReference>
<evidence type="ECO:0000313" key="17">
    <source>
        <dbReference type="EMBL" id="KGQ13110.1"/>
    </source>
</evidence>
<feature type="transmembrane region" description="Helical" evidence="14">
    <location>
        <begin position="536"/>
        <end position="569"/>
    </location>
</feature>
<comment type="similarity">
    <text evidence="2">Belongs to the DNA repair enzymes AP/ExoA family.</text>
</comment>
<evidence type="ECO:0000256" key="8">
    <source>
        <dbReference type="ARBA" id="ARBA00022839"/>
    </source>
</evidence>
<keyword evidence="5 12" id="KW-0479">Metal-binding</keyword>
<dbReference type="GO" id="GO:0004519">
    <property type="term" value="F:endonuclease activity"/>
    <property type="evidence" value="ECO:0007669"/>
    <property type="project" value="InterPro"/>
</dbReference>
<keyword evidence="14" id="KW-1133">Transmembrane helix</keyword>
<dbReference type="EMBL" id="ANFO01000058">
    <property type="protein sequence ID" value="KGQ13110.1"/>
    <property type="molecule type" value="Genomic_DNA"/>
</dbReference>
<keyword evidence="9 12" id="KW-0460">Magnesium</keyword>
<feature type="active site" description="Proton donor/acceptor" evidence="11">
    <location>
        <position position="151"/>
    </location>
</feature>
<reference evidence="17 18" key="1">
    <citation type="submission" date="2012-10" db="EMBL/GenBank/DDBJ databases">
        <title>Genome sequencing and analysis of entomopathogenic fungi Beauveria bassiana D1-5.</title>
        <authorList>
            <person name="Li Q."/>
            <person name="Wang L."/>
            <person name="Zhang Z."/>
            <person name="Wang Q."/>
            <person name="Ren J."/>
            <person name="Wang M."/>
            <person name="Xu W."/>
            <person name="Wang J."/>
            <person name="Lu Y."/>
            <person name="Du Q."/>
            <person name="Sun Z."/>
        </authorList>
    </citation>
    <scope>NUCLEOTIDE SEQUENCE [LARGE SCALE GENOMIC DNA]</scope>
    <source>
        <strain evidence="17 18">D1-5</strain>
    </source>
</reference>
<gene>
    <name evidence="17" type="ORF">BBAD15_g1149</name>
</gene>
<evidence type="ECO:0000256" key="10">
    <source>
        <dbReference type="ARBA" id="ARBA00023204"/>
    </source>
</evidence>
<dbReference type="Gene3D" id="3.40.190.10">
    <property type="entry name" value="Periplasmic binding protein-like II"/>
    <property type="match status" value="2"/>
</dbReference>
<dbReference type="Pfam" id="PF13416">
    <property type="entry name" value="SBP_bac_8"/>
    <property type="match status" value="1"/>
</dbReference>
<dbReference type="Pfam" id="PF09335">
    <property type="entry name" value="VTT_dom"/>
    <property type="match status" value="2"/>
</dbReference>
<feature type="site" description="Transition state stabilizer" evidence="13">
    <location>
        <position position="153"/>
    </location>
</feature>
<dbReference type="CDD" id="cd09086">
    <property type="entry name" value="ExoIII-like_AP-endo"/>
    <property type="match status" value="1"/>
</dbReference>
<dbReference type="FunFam" id="3.60.10.10:FF:000006">
    <property type="entry name" value="Exodeoxyribonuclease III"/>
    <property type="match status" value="1"/>
</dbReference>
<dbReference type="NCBIfam" id="NF008633">
    <property type="entry name" value="PRK11622.1"/>
    <property type="match status" value="1"/>
</dbReference>
<keyword evidence="4" id="KW-0540">Nuclease</keyword>
<evidence type="ECO:0000256" key="11">
    <source>
        <dbReference type="PIRSR" id="PIRSR604808-1"/>
    </source>
</evidence>
<evidence type="ECO:0000259" key="16">
    <source>
        <dbReference type="Pfam" id="PF09335"/>
    </source>
</evidence>
<dbReference type="GO" id="GO:0003677">
    <property type="term" value="F:DNA binding"/>
    <property type="evidence" value="ECO:0007669"/>
    <property type="project" value="InterPro"/>
</dbReference>
<dbReference type="InterPro" id="IPR006059">
    <property type="entry name" value="SBP"/>
</dbReference>
<dbReference type="PANTHER" id="PTHR42779:SF1">
    <property type="entry name" value="PROTEIN YNJB"/>
    <property type="match status" value="1"/>
</dbReference>
<feature type="binding site" evidence="12">
    <location>
        <position position="259"/>
    </location>
    <ligand>
        <name>Mg(2+)</name>
        <dbReference type="ChEBI" id="CHEBI:18420"/>
        <label>1</label>
    </ligand>
</feature>
<dbReference type="NCBIfam" id="NF008733">
    <property type="entry name" value="PRK11756.1"/>
    <property type="match status" value="1"/>
</dbReference>
<dbReference type="GO" id="GO:0008311">
    <property type="term" value="F:double-stranded DNA 3'-5' DNA exonuclease activity"/>
    <property type="evidence" value="ECO:0007669"/>
    <property type="project" value="InterPro"/>
</dbReference>
<evidence type="ECO:0000256" key="9">
    <source>
        <dbReference type="ARBA" id="ARBA00022842"/>
    </source>
</evidence>
<dbReference type="Gene3D" id="3.60.10.10">
    <property type="entry name" value="Endonuclease/exonuclease/phosphatase"/>
    <property type="match status" value="1"/>
</dbReference>
<dbReference type="InterPro" id="IPR005135">
    <property type="entry name" value="Endo/exonuclease/phosphatase"/>
</dbReference>
<evidence type="ECO:0000256" key="5">
    <source>
        <dbReference type="ARBA" id="ARBA00022723"/>
    </source>
</evidence>
<evidence type="ECO:0000256" key="13">
    <source>
        <dbReference type="PIRSR" id="PIRSR604808-3"/>
    </source>
</evidence>
<evidence type="ECO:0000256" key="6">
    <source>
        <dbReference type="ARBA" id="ARBA00022763"/>
    </source>
</evidence>
<keyword evidence="14" id="KW-0472">Membrane</keyword>
<sequence length="1051" mass="116307">MKFVSFNINGLRARPHQLEAIVEQHQPDVIGLQETKVHDDMFPLEDVEKLGYHVFYHGQKGHYGVALLTKEKPIAVRKGFPTDDEEAQRRIIMAEIPSEFGNLTVINGYFPQGESRDHETKFPAKTKFYQDLQNFLQSELRPENPVLIMGDMNISPTDLDIGIGEDSRKRWLRTGKCSFLPEEREWMARLLGWGLVDTYRHANPEAQDKFSWFDYRSKGFDDNRGLRIDLLLASQGLAPHCVATGIDYDIRGMEKPSDHAPVWAQFKLLATLQKYHAQLTLWHAERPALMMGAFFLGYFLISALSIPGTRIMTLMGGALFGLIEGTVLVATAAASGATVAMLLSRYLLHDWVQRRFSSTMAKINASLKHNITHCLFALRLVPVLPFSIINLLMGLTPISAVRFAVVTMLGLLPSIVLYISTGRQLMAVCIDFPQRNAGIHGGFLRNADSQFFPRQPNRPHKTGVVTDGKKLFRIRTWFARSRRTELHVQAAVIRAPVPTSSADGGGMGGIKHFLKFAGHRNSSMAEFADWHAQHPVLAAAVFFCCYFLTAALSIPGATLLTLLGGAIFGPGPGTVLVTLAATAGATAAMLISRYLLRDWVQRRFSRMMEKVNQGIQRDGGHYLFALRLAPVFPFVLVNLLMGLTSMGVARYATISLLGMLPAIVVYINTGRQLSQLQSLGDILSPGMMLMFALAIAQPQSWQSIRQQANGQTVYFNAWGGDPAVNSYLDWLADAADAVRRIQSEAAAGRKSGGSVDLLWVNGENFSELKQAGLLHESWAEKLPNWRYVDVKKPVREDFSVPVDGAEAPWGSAQLMFIGDKQRTPNFPPNAERLLAFAEAHPGKLSYPRPPDFTGTAFLEQLLMVLTKQPAALKTAPESATFEQVTAPLWRYLDQLHPFLWQKGKTFPPTPARMDRMLADGELLLSMTFNPAHVDNLIARRQLQPTAESFGFSAGMLGNVHFVAIPANSSAKAGAQVVANFLMSPAAQIRKADPAVWGDASVLSSNALPLPQKAQLEALAPKSQHQVPFLAEPHAAWVSALEQAWLKRYGSR</sequence>
<feature type="active site" evidence="11">
    <location>
        <position position="109"/>
    </location>
</feature>
<feature type="transmembrane region" description="Helical" evidence="14">
    <location>
        <begin position="369"/>
        <end position="393"/>
    </location>
</feature>
<feature type="binding site" evidence="12">
    <location>
        <position position="34"/>
    </location>
    <ligand>
        <name>Mg(2+)</name>
        <dbReference type="ChEBI" id="CHEBI:18420"/>
        <label>1</label>
    </ligand>
</feature>
<feature type="transmembrane region" description="Helical" evidence="14">
    <location>
        <begin position="575"/>
        <end position="596"/>
    </location>
</feature>
<evidence type="ECO:0000259" key="15">
    <source>
        <dbReference type="Pfam" id="PF03372"/>
    </source>
</evidence>
<feature type="binding site" evidence="12">
    <location>
        <position position="258"/>
    </location>
    <ligand>
        <name>Mg(2+)</name>
        <dbReference type="ChEBI" id="CHEBI:18420"/>
        <label>1</label>
    </ligand>
</feature>
<feature type="domain" description="Endonuclease/exonuclease/phosphatase" evidence="15">
    <location>
        <begin position="4"/>
        <end position="259"/>
    </location>
</feature>
<feature type="transmembrane region" description="Helical" evidence="14">
    <location>
        <begin position="622"/>
        <end position="642"/>
    </location>
</feature>
<dbReference type="Pfam" id="PF03372">
    <property type="entry name" value="Exo_endo_phos"/>
    <property type="match status" value="1"/>
</dbReference>
<dbReference type="SUPFAM" id="SSF53850">
    <property type="entry name" value="Periplasmic binding protein-like II"/>
    <property type="match status" value="1"/>
</dbReference>
<dbReference type="GO" id="GO:0046872">
    <property type="term" value="F:metal ion binding"/>
    <property type="evidence" value="ECO:0007669"/>
    <property type="project" value="UniProtKB-KW"/>
</dbReference>
<dbReference type="STRING" id="1245745.A0A0A2W3V2"/>